<protein>
    <submittedName>
        <fullName evidence="1">Unnamed protein product</fullName>
    </submittedName>
</protein>
<dbReference type="EMBL" id="BSXS01010820">
    <property type="protein sequence ID" value="GME98998.1"/>
    <property type="molecule type" value="Genomic_DNA"/>
</dbReference>
<comment type="caution">
    <text evidence="1">The sequence shown here is derived from an EMBL/GenBank/DDBJ whole genome shotgun (WGS) entry which is preliminary data.</text>
</comment>
<evidence type="ECO:0000313" key="1">
    <source>
        <dbReference type="EMBL" id="GME98998.1"/>
    </source>
</evidence>
<gene>
    <name evidence="1" type="ORF">Amon02_001058900</name>
</gene>
<accession>A0ACB5U2R4</accession>
<dbReference type="Proteomes" id="UP001165064">
    <property type="component" value="Unassembled WGS sequence"/>
</dbReference>
<reference evidence="1" key="1">
    <citation type="submission" date="2023-04" db="EMBL/GenBank/DDBJ databases">
        <title>Ambrosiozyma monospora NBRC 10751.</title>
        <authorList>
            <person name="Ichikawa N."/>
            <person name="Sato H."/>
            <person name="Tonouchi N."/>
        </authorList>
    </citation>
    <scope>NUCLEOTIDE SEQUENCE</scope>
    <source>
        <strain evidence="1">NBRC 10751</strain>
    </source>
</reference>
<keyword evidence="2" id="KW-1185">Reference proteome</keyword>
<sequence length="337" mass="37878">MSSSNKRSDKPHNSKSRHGCITCKKHKIKCDETKPQCKNCVNRGLLCGGYVQTFRFKDMTFDNDGVPSSASSKKKSKPSKSSHVLRLDELESQEAGDSKMTELFKSATLSITGKSYQEILIENHLKGVGKNPNLATELNQVINNFKQDGTSSTSSTPHMTQSSSPVPFQPNHGQQPAPSPTPVQSYGNYSYPQYNHSVSQQPEYQQQQQQQVHQPPHMGYPVADPGYYQQQQRPQYYSQPSQYLPQQMYQAPYQYPTYYPSSYQSQWGPQQSPVKQGSSSQQLNPPPAPPLSSVGEFKWALSCLCLSSSSINNNNNSDNSHSIFQRHPPFKKKFLNN</sequence>
<evidence type="ECO:0000313" key="2">
    <source>
        <dbReference type="Proteomes" id="UP001165064"/>
    </source>
</evidence>
<organism evidence="1 2">
    <name type="scientific">Ambrosiozyma monospora</name>
    <name type="common">Yeast</name>
    <name type="synonym">Endomycopsis monosporus</name>
    <dbReference type="NCBI Taxonomy" id="43982"/>
    <lineage>
        <taxon>Eukaryota</taxon>
        <taxon>Fungi</taxon>
        <taxon>Dikarya</taxon>
        <taxon>Ascomycota</taxon>
        <taxon>Saccharomycotina</taxon>
        <taxon>Pichiomycetes</taxon>
        <taxon>Pichiales</taxon>
        <taxon>Pichiaceae</taxon>
        <taxon>Ambrosiozyma</taxon>
    </lineage>
</organism>
<name>A0ACB5U2R4_AMBMO</name>
<proteinExistence type="predicted"/>